<feature type="transmembrane region" description="Helical" evidence="7">
    <location>
        <begin position="56"/>
        <end position="78"/>
    </location>
</feature>
<feature type="domain" description="Palmitoyltransferase DHHC" evidence="8">
    <location>
        <begin position="103"/>
        <end position="238"/>
    </location>
</feature>
<evidence type="ECO:0000256" key="6">
    <source>
        <dbReference type="ARBA" id="ARBA00023315"/>
    </source>
</evidence>
<comment type="catalytic activity">
    <reaction evidence="7">
        <text>L-cysteinyl-[protein] + hexadecanoyl-CoA = S-hexadecanoyl-L-cysteinyl-[protein] + CoA</text>
        <dbReference type="Rhea" id="RHEA:36683"/>
        <dbReference type="Rhea" id="RHEA-COMP:10131"/>
        <dbReference type="Rhea" id="RHEA-COMP:11032"/>
        <dbReference type="ChEBI" id="CHEBI:29950"/>
        <dbReference type="ChEBI" id="CHEBI:57287"/>
        <dbReference type="ChEBI" id="CHEBI:57379"/>
        <dbReference type="ChEBI" id="CHEBI:74151"/>
        <dbReference type="EC" id="2.3.1.225"/>
    </reaction>
</comment>
<dbReference type="PANTHER" id="PTHR22883:SF203">
    <property type="entry name" value="PALMITOYLTRANSFERASE"/>
    <property type="match status" value="1"/>
</dbReference>
<dbReference type="InterPro" id="IPR039859">
    <property type="entry name" value="PFA4/ZDH16/20/ERF2-like"/>
</dbReference>
<evidence type="ECO:0000259" key="8">
    <source>
        <dbReference type="Pfam" id="PF01529"/>
    </source>
</evidence>
<comment type="subcellular location">
    <subcellularLocation>
        <location evidence="1">Membrane</location>
        <topology evidence="1">Multi-pass membrane protein</topology>
    </subcellularLocation>
</comment>
<dbReference type="EC" id="2.3.1.225" evidence="7"/>
<keyword evidence="6 7" id="KW-0012">Acyltransferase</keyword>
<dbReference type="GO" id="GO:0016020">
    <property type="term" value="C:membrane"/>
    <property type="evidence" value="ECO:0007669"/>
    <property type="project" value="UniProtKB-SubCell"/>
</dbReference>
<comment type="caution">
    <text evidence="9">The sequence shown here is derived from an EMBL/GenBank/DDBJ whole genome shotgun (WGS) entry which is preliminary data.</text>
</comment>
<keyword evidence="5 7" id="KW-0472">Membrane</keyword>
<dbReference type="AlphaFoldDB" id="A0AAU9IQ90"/>
<evidence type="ECO:0000256" key="4">
    <source>
        <dbReference type="ARBA" id="ARBA00022989"/>
    </source>
</evidence>
<dbReference type="GO" id="GO:0005783">
    <property type="term" value="C:endoplasmic reticulum"/>
    <property type="evidence" value="ECO:0007669"/>
    <property type="project" value="TreeGrafter"/>
</dbReference>
<evidence type="ECO:0000313" key="10">
    <source>
        <dbReference type="Proteomes" id="UP001162131"/>
    </source>
</evidence>
<dbReference type="GO" id="GO:0019706">
    <property type="term" value="F:protein-cysteine S-palmitoyltransferase activity"/>
    <property type="evidence" value="ECO:0007669"/>
    <property type="project" value="UniProtKB-EC"/>
</dbReference>
<dbReference type="PANTHER" id="PTHR22883">
    <property type="entry name" value="ZINC FINGER DHHC DOMAIN CONTAINING PROTEIN"/>
    <property type="match status" value="1"/>
</dbReference>
<protein>
    <recommendedName>
        <fullName evidence="7">Palmitoyltransferase</fullName>
        <ecNumber evidence="7">2.3.1.225</ecNumber>
    </recommendedName>
</protein>
<name>A0AAU9IQ90_9CILI</name>
<dbReference type="EMBL" id="CAJZBQ010000018">
    <property type="protein sequence ID" value="CAG9317691.1"/>
    <property type="molecule type" value="Genomic_DNA"/>
</dbReference>
<proteinExistence type="inferred from homology"/>
<evidence type="ECO:0000256" key="2">
    <source>
        <dbReference type="ARBA" id="ARBA00022679"/>
    </source>
</evidence>
<evidence type="ECO:0000256" key="5">
    <source>
        <dbReference type="ARBA" id="ARBA00023136"/>
    </source>
</evidence>
<feature type="transmembrane region" description="Helical" evidence="7">
    <location>
        <begin position="32"/>
        <end position="50"/>
    </location>
</feature>
<evidence type="ECO:0000256" key="1">
    <source>
        <dbReference type="ARBA" id="ARBA00004141"/>
    </source>
</evidence>
<organism evidence="9 10">
    <name type="scientific">Blepharisma stoltei</name>
    <dbReference type="NCBI Taxonomy" id="1481888"/>
    <lineage>
        <taxon>Eukaryota</taxon>
        <taxon>Sar</taxon>
        <taxon>Alveolata</taxon>
        <taxon>Ciliophora</taxon>
        <taxon>Postciliodesmatophora</taxon>
        <taxon>Heterotrichea</taxon>
        <taxon>Heterotrichida</taxon>
        <taxon>Blepharismidae</taxon>
        <taxon>Blepharisma</taxon>
    </lineage>
</organism>
<dbReference type="Proteomes" id="UP001162131">
    <property type="component" value="Unassembled WGS sequence"/>
</dbReference>
<keyword evidence="2 7" id="KW-0808">Transferase</keyword>
<keyword evidence="10" id="KW-1185">Reference proteome</keyword>
<accession>A0AAU9IQ90</accession>
<evidence type="ECO:0000313" key="9">
    <source>
        <dbReference type="EMBL" id="CAG9317691.1"/>
    </source>
</evidence>
<keyword evidence="4 7" id="KW-1133">Transmembrane helix</keyword>
<dbReference type="GO" id="GO:0006612">
    <property type="term" value="P:protein targeting to membrane"/>
    <property type="evidence" value="ECO:0007669"/>
    <property type="project" value="TreeGrafter"/>
</dbReference>
<feature type="transmembrane region" description="Helical" evidence="7">
    <location>
        <begin position="151"/>
        <end position="170"/>
    </location>
</feature>
<reference evidence="9" key="1">
    <citation type="submission" date="2021-09" db="EMBL/GenBank/DDBJ databases">
        <authorList>
            <consortium name="AG Swart"/>
            <person name="Singh M."/>
            <person name="Singh A."/>
            <person name="Seah K."/>
            <person name="Emmerich C."/>
        </authorList>
    </citation>
    <scope>NUCLEOTIDE SEQUENCE</scope>
    <source>
        <strain evidence="9">ATCC30299</strain>
    </source>
</reference>
<dbReference type="GO" id="GO:0005794">
    <property type="term" value="C:Golgi apparatus"/>
    <property type="evidence" value="ECO:0007669"/>
    <property type="project" value="TreeGrafter"/>
</dbReference>
<dbReference type="PROSITE" id="PS50216">
    <property type="entry name" value="DHHC"/>
    <property type="match status" value="1"/>
</dbReference>
<sequence>MPKWQLILNKMSKPVRKNGLDRPFDPLQVSGWILMSSNLVIVGIILIPTFEQSLQIVLSLLFYSTQLITMVLAATLTAGNPTDPISISDKAAIKKGNFFDKSISKTVCTICCCSVSPNSKHCGSCNRCVDGFDHHCKWLNNCIGNQNYKKFILLLVCIDINMPILVGFGIKSLCTYFNDTEIYKERLSDLFGCSNEALFLFFTFTTISEALLVITYDSYLIGYHAWLKWKGITTYQHILIKKAKHDKKIHSDAALRNSIKMSCLIPSTIGDKELSVFSENGETQHNRPLELPITGSIIYTFIKEPDREDAENHAV</sequence>
<dbReference type="InterPro" id="IPR001594">
    <property type="entry name" value="Palmitoyltrfase_DHHC"/>
</dbReference>
<comment type="domain">
    <text evidence="7">The DHHC domain is required for palmitoyltransferase activity.</text>
</comment>
<feature type="transmembrane region" description="Helical" evidence="7">
    <location>
        <begin position="197"/>
        <end position="220"/>
    </location>
</feature>
<gene>
    <name evidence="9" type="ORF">BSTOLATCC_MIC18933</name>
</gene>
<comment type="similarity">
    <text evidence="7">Belongs to the DHHC palmitoyltransferase family.</text>
</comment>
<dbReference type="Pfam" id="PF01529">
    <property type="entry name" value="DHHC"/>
    <property type="match status" value="1"/>
</dbReference>
<evidence type="ECO:0000256" key="7">
    <source>
        <dbReference type="RuleBase" id="RU079119"/>
    </source>
</evidence>
<evidence type="ECO:0000256" key="3">
    <source>
        <dbReference type="ARBA" id="ARBA00022692"/>
    </source>
</evidence>
<keyword evidence="3 7" id="KW-0812">Transmembrane</keyword>